<dbReference type="EMBL" id="JH767211">
    <property type="protein sequence ID" value="EQC27275.1"/>
    <property type="molecule type" value="Genomic_DNA"/>
</dbReference>
<feature type="region of interest" description="Disordered" evidence="1">
    <location>
        <begin position="1"/>
        <end position="26"/>
    </location>
</feature>
<keyword evidence="3" id="KW-1185">Reference proteome</keyword>
<dbReference type="RefSeq" id="XP_008619278.1">
    <property type="nucleotide sequence ID" value="XM_008621056.1"/>
</dbReference>
<dbReference type="GeneID" id="19955623"/>
<dbReference type="Proteomes" id="UP000030762">
    <property type="component" value="Unassembled WGS sequence"/>
</dbReference>
<evidence type="ECO:0000256" key="1">
    <source>
        <dbReference type="SAM" id="MobiDB-lite"/>
    </source>
</evidence>
<dbReference type="OrthoDB" id="10493583at2759"/>
<organism evidence="2 3">
    <name type="scientific">Saprolegnia diclina (strain VS20)</name>
    <dbReference type="NCBI Taxonomy" id="1156394"/>
    <lineage>
        <taxon>Eukaryota</taxon>
        <taxon>Sar</taxon>
        <taxon>Stramenopiles</taxon>
        <taxon>Oomycota</taxon>
        <taxon>Saprolegniomycetes</taxon>
        <taxon>Saprolegniales</taxon>
        <taxon>Saprolegniaceae</taxon>
        <taxon>Saprolegnia</taxon>
    </lineage>
</organism>
<accession>T0Q1L4</accession>
<evidence type="ECO:0000313" key="3">
    <source>
        <dbReference type="Proteomes" id="UP000030762"/>
    </source>
</evidence>
<protein>
    <recommendedName>
        <fullName evidence="4">IBB domain-containing protein</fullName>
    </recommendedName>
</protein>
<dbReference type="AlphaFoldDB" id="T0Q1L4"/>
<name>T0Q1L4_SAPDV</name>
<evidence type="ECO:0008006" key="4">
    <source>
        <dbReference type="Google" id="ProtNLM"/>
    </source>
</evidence>
<reference evidence="2 3" key="1">
    <citation type="submission" date="2012-04" db="EMBL/GenBank/DDBJ databases">
        <title>The Genome Sequence of Saprolegnia declina VS20.</title>
        <authorList>
            <consortium name="The Broad Institute Genome Sequencing Platform"/>
            <person name="Russ C."/>
            <person name="Nusbaum C."/>
            <person name="Tyler B."/>
            <person name="van West P."/>
            <person name="Dieguez-Uribeondo J."/>
            <person name="de Bruijn I."/>
            <person name="Tripathy S."/>
            <person name="Jiang R."/>
            <person name="Young S.K."/>
            <person name="Zeng Q."/>
            <person name="Gargeya S."/>
            <person name="Fitzgerald M."/>
            <person name="Haas B."/>
            <person name="Abouelleil A."/>
            <person name="Alvarado L."/>
            <person name="Arachchi H.M."/>
            <person name="Berlin A."/>
            <person name="Chapman S.B."/>
            <person name="Goldberg J."/>
            <person name="Griggs A."/>
            <person name="Gujja S."/>
            <person name="Hansen M."/>
            <person name="Howarth C."/>
            <person name="Imamovic A."/>
            <person name="Larimer J."/>
            <person name="McCowen C."/>
            <person name="Montmayeur A."/>
            <person name="Murphy C."/>
            <person name="Neiman D."/>
            <person name="Pearson M."/>
            <person name="Priest M."/>
            <person name="Roberts A."/>
            <person name="Saif S."/>
            <person name="Shea T."/>
            <person name="Sisk P."/>
            <person name="Sykes S."/>
            <person name="Wortman J."/>
            <person name="Nusbaum C."/>
            <person name="Birren B."/>
        </authorList>
    </citation>
    <scope>NUCLEOTIDE SEQUENCE [LARGE SCALE GENOMIC DNA]</scope>
    <source>
        <strain evidence="2 3">VS20</strain>
    </source>
</reference>
<dbReference type="InParanoid" id="T0Q1L4"/>
<sequence length="91" mass="10758">MPSDVARRRRSPLTPEQQEQSRQRSRLYYLKHKEKVIAKAKARYDDNRDDERARRREVYAIKKARQSSPESCAAEVIREPSNALSIQFLLN</sequence>
<dbReference type="VEuPathDB" id="FungiDB:SDRG_14896"/>
<gene>
    <name evidence="2" type="ORF">SDRG_14896</name>
</gene>
<evidence type="ECO:0000313" key="2">
    <source>
        <dbReference type="EMBL" id="EQC27275.1"/>
    </source>
</evidence>
<proteinExistence type="predicted"/>